<evidence type="ECO:0000313" key="2">
    <source>
        <dbReference type="EMBL" id="KDN70138.1"/>
    </source>
</evidence>
<comment type="caution">
    <text evidence="2">The sequence shown here is derived from an EMBL/GenBank/DDBJ whole genome shotgun (WGS) entry which is preliminary data.</text>
</comment>
<name>A0A066XLS2_COLSU</name>
<dbReference type="HOGENOM" id="CLU_474067_0_0_1"/>
<sequence>MGEVDYCWWADPHEPAITSTVNLRIKRPGESHGPEFTSSNTKFPQALSHLRQLRVPQRSITVEYIGFRRASVGVTKRTDGERAENVTILELSKGPNSSLEAKDVVLKEVMDKDWDDIQGSVRTQMSNYANAFIRNSRGRGRNVNKENGTRFAADVLLSVRARFYADVAQDAVAAIAAGQPPVVDPSEGPFTQKLALENIKWGFDMKIKRHTEPYRKESFFYDGGDNNRFYGFEGVIQHYAAKHTKALSLDNLPSIRSNHHSSPMLDQQNTLNNTSHAPQNHVGPERPTYSTYDALGRDMPIAPSYHILPRRAPPPSYAPQPVTRTYCRHLTMWTVYAMAPTCFGPYPIIPVPQDYSTIITEPPYPNHSHRATFRQGNHHQLPYIAAEGIQQPPFYHLQMKGLARCARDLWNAWTPEILYQYLSRSKRFRSKFSLAPSFWMFNDGLPSTKQLHSVHNVNGLIDWSQDMVLLPEVSEMPGLKAILGIKGHKFDLINEAVPSLAYLFLGRSKYRFRVVVKSFAPTQYSSNVTRGQDSQRQPPHVGCKDRASTAPHEPFVESHQACNTKLKRDLPSAGL</sequence>
<dbReference type="Proteomes" id="UP000027238">
    <property type="component" value="Unassembled WGS sequence"/>
</dbReference>
<dbReference type="STRING" id="1173701.A0A066XLS2"/>
<feature type="region of interest" description="Disordered" evidence="1">
    <location>
        <begin position="526"/>
        <end position="561"/>
    </location>
</feature>
<reference evidence="3" key="1">
    <citation type="journal article" date="2014" name="Genome Announc.">
        <title>Draft genome sequence of Colletotrichum sublineola, a destructive pathogen of cultivated sorghum.</title>
        <authorList>
            <person name="Baroncelli R."/>
            <person name="Sanz-Martin J.M."/>
            <person name="Rech G.E."/>
            <person name="Sukno S.A."/>
            <person name="Thon M.R."/>
        </authorList>
    </citation>
    <scope>NUCLEOTIDE SEQUENCE [LARGE SCALE GENOMIC DNA]</scope>
    <source>
        <strain evidence="3">TX430BB</strain>
    </source>
</reference>
<organism evidence="2 3">
    <name type="scientific">Colletotrichum sublineola</name>
    <name type="common">Sorghum anthracnose fungus</name>
    <dbReference type="NCBI Taxonomy" id="1173701"/>
    <lineage>
        <taxon>Eukaryota</taxon>
        <taxon>Fungi</taxon>
        <taxon>Dikarya</taxon>
        <taxon>Ascomycota</taxon>
        <taxon>Pezizomycotina</taxon>
        <taxon>Sordariomycetes</taxon>
        <taxon>Hypocreomycetidae</taxon>
        <taxon>Glomerellales</taxon>
        <taxon>Glomerellaceae</taxon>
        <taxon>Colletotrichum</taxon>
        <taxon>Colletotrichum graminicola species complex</taxon>
    </lineage>
</organism>
<dbReference type="EMBL" id="JMSE01000384">
    <property type="protein sequence ID" value="KDN70138.1"/>
    <property type="molecule type" value="Genomic_DNA"/>
</dbReference>
<dbReference type="OrthoDB" id="2322499at2759"/>
<accession>A0A066XLS2</accession>
<gene>
    <name evidence="2" type="ORF">CSUB01_02494</name>
</gene>
<dbReference type="eggNOG" id="ENOG502RPXF">
    <property type="taxonomic scope" value="Eukaryota"/>
</dbReference>
<proteinExistence type="predicted"/>
<keyword evidence="3" id="KW-1185">Reference proteome</keyword>
<evidence type="ECO:0000256" key="1">
    <source>
        <dbReference type="SAM" id="MobiDB-lite"/>
    </source>
</evidence>
<feature type="compositionally biased region" description="Polar residues" evidence="1">
    <location>
        <begin position="526"/>
        <end position="537"/>
    </location>
</feature>
<evidence type="ECO:0000313" key="3">
    <source>
        <dbReference type="Proteomes" id="UP000027238"/>
    </source>
</evidence>
<protein>
    <submittedName>
        <fullName evidence="2">Uncharacterized protein</fullName>
    </submittedName>
</protein>
<dbReference type="AlphaFoldDB" id="A0A066XLS2"/>